<dbReference type="CDD" id="cd00041">
    <property type="entry name" value="CUB"/>
    <property type="match status" value="1"/>
</dbReference>
<dbReference type="InterPro" id="IPR035914">
    <property type="entry name" value="Sperma_CUB_dom_sf"/>
</dbReference>
<evidence type="ECO:0000256" key="2">
    <source>
        <dbReference type="ARBA" id="ARBA00023145"/>
    </source>
</evidence>
<organism evidence="7">
    <name type="scientific">Aquarana catesbeiana</name>
    <name type="common">American bullfrog</name>
    <name type="synonym">Rana catesbeiana</name>
    <dbReference type="NCBI Taxonomy" id="8400"/>
    <lineage>
        <taxon>Eukaryota</taxon>
        <taxon>Metazoa</taxon>
        <taxon>Chordata</taxon>
        <taxon>Craniata</taxon>
        <taxon>Vertebrata</taxon>
        <taxon>Euteleostomi</taxon>
        <taxon>Amphibia</taxon>
        <taxon>Batrachia</taxon>
        <taxon>Anura</taxon>
        <taxon>Neobatrachia</taxon>
        <taxon>Ranoidea</taxon>
        <taxon>Ranidae</taxon>
        <taxon>Aquarana</taxon>
    </lineage>
</organism>
<keyword evidence="3" id="KW-1015">Disulfide bond</keyword>
<comment type="caution">
    <text evidence="4">Lacks conserved residue(s) required for the propagation of feature annotation.</text>
</comment>
<keyword evidence="1" id="KW-0677">Repeat</keyword>
<evidence type="ECO:0000256" key="3">
    <source>
        <dbReference type="ARBA" id="ARBA00023157"/>
    </source>
</evidence>
<feature type="region of interest" description="Disordered" evidence="5">
    <location>
        <begin position="1"/>
        <end position="26"/>
    </location>
</feature>
<evidence type="ECO:0000259" key="6">
    <source>
        <dbReference type="PROSITE" id="PS01180"/>
    </source>
</evidence>
<proteinExistence type="predicted"/>
<sequence>MILTSISGKHNTAQLSKNERNDSLTGHLTPKEIRTEDVIFSATEQPTITYTHRPVTTRDTVEDFASTIQTDTTTYSLFSPSPQLKGTINPESKMAVTDKHVGMCGGLLRGLSGQFNSPGFPQSYEKDMNCSWVIKAPLGHNIILEFLSLAIEAHRKCEYDYVIVYDGKESNNNVLG</sequence>
<dbReference type="EMBL" id="KV931192">
    <property type="protein sequence ID" value="PIO31176.1"/>
    <property type="molecule type" value="Genomic_DNA"/>
</dbReference>
<feature type="compositionally biased region" description="Polar residues" evidence="5">
    <location>
        <begin position="1"/>
        <end position="16"/>
    </location>
</feature>
<feature type="domain" description="CUB" evidence="6">
    <location>
        <begin position="104"/>
        <end position="176"/>
    </location>
</feature>
<dbReference type="SMART" id="SM00042">
    <property type="entry name" value="CUB"/>
    <property type="match status" value="1"/>
</dbReference>
<evidence type="ECO:0000256" key="1">
    <source>
        <dbReference type="ARBA" id="ARBA00022737"/>
    </source>
</evidence>
<dbReference type="OrthoDB" id="6147874at2759"/>
<dbReference type="PANTHER" id="PTHR24251:SF37">
    <property type="entry name" value="CUB DOMAIN-CONTAINING PROTEIN"/>
    <property type="match status" value="1"/>
</dbReference>
<dbReference type="AlphaFoldDB" id="A0A2G9RTD0"/>
<accession>A0A2G9RTD0</accession>
<reference evidence="7" key="1">
    <citation type="submission" date="2017-08" db="EMBL/GenBank/DDBJ databases">
        <title>Assembly of the North American Bullfrog Genome.</title>
        <authorList>
            <person name="Warren R.L."/>
            <person name="Vandervalk B.P."/>
            <person name="Kucuk E."/>
            <person name="Birol I."/>
            <person name="Helbing C."/>
            <person name="Pandoh P."/>
            <person name="Behsaz B."/>
            <person name="Mohamadi H."/>
            <person name="Chu J."/>
            <person name="Jackman S."/>
            <person name="Hammond S.A."/>
            <person name="Veldhoen N."/>
            <person name="Kirk H."/>
            <person name="Zhao Y."/>
            <person name="Coope R."/>
            <person name="Pleasance S."/>
            <person name="Moore R."/>
            <person name="Holt R."/>
        </authorList>
    </citation>
    <scope>NUCLEOTIDE SEQUENCE</scope>
    <source>
        <strain evidence="7">Bruno</strain>
        <tissue evidence="7">Liver</tissue>
    </source>
</reference>
<dbReference type="Pfam" id="PF00431">
    <property type="entry name" value="CUB"/>
    <property type="match status" value="1"/>
</dbReference>
<feature type="non-terminal residue" evidence="7">
    <location>
        <position position="176"/>
    </location>
</feature>
<evidence type="ECO:0000313" key="7">
    <source>
        <dbReference type="EMBL" id="PIO31176.1"/>
    </source>
</evidence>
<dbReference type="PROSITE" id="PS01180">
    <property type="entry name" value="CUB"/>
    <property type="match status" value="1"/>
</dbReference>
<name>A0A2G9RTD0_AQUCT</name>
<dbReference type="SUPFAM" id="SSF49854">
    <property type="entry name" value="Spermadhesin, CUB domain"/>
    <property type="match status" value="1"/>
</dbReference>
<dbReference type="FunFam" id="2.60.120.290:FF:000005">
    <property type="entry name" value="Procollagen C-endopeptidase enhancer 1"/>
    <property type="match status" value="1"/>
</dbReference>
<protein>
    <recommendedName>
        <fullName evidence="6">CUB domain-containing protein</fullName>
    </recommendedName>
</protein>
<gene>
    <name evidence="7" type="ORF">AB205_0068470</name>
</gene>
<dbReference type="InterPro" id="IPR000859">
    <property type="entry name" value="CUB_dom"/>
</dbReference>
<dbReference type="PANTHER" id="PTHR24251">
    <property type="entry name" value="OVOCHYMASE-RELATED"/>
    <property type="match status" value="1"/>
</dbReference>
<evidence type="ECO:0000256" key="5">
    <source>
        <dbReference type="SAM" id="MobiDB-lite"/>
    </source>
</evidence>
<evidence type="ECO:0000256" key="4">
    <source>
        <dbReference type="PROSITE-ProRule" id="PRU00059"/>
    </source>
</evidence>
<keyword evidence="2" id="KW-0865">Zymogen</keyword>
<dbReference type="Gene3D" id="2.60.120.290">
    <property type="entry name" value="Spermadhesin, CUB domain"/>
    <property type="match status" value="1"/>
</dbReference>